<gene>
    <name evidence="2" type="ORF">C7C46_12315</name>
</gene>
<keyword evidence="3" id="KW-1185">Reference proteome</keyword>
<dbReference type="EMBL" id="PYBW01000039">
    <property type="protein sequence ID" value="PYC80484.1"/>
    <property type="molecule type" value="Genomic_DNA"/>
</dbReference>
<evidence type="ECO:0000313" key="2">
    <source>
        <dbReference type="EMBL" id="PYC80484.1"/>
    </source>
</evidence>
<name>A0A2V4NUS0_9ACTN</name>
<accession>A0A2V4NUS0</accession>
<proteinExistence type="predicted"/>
<protein>
    <submittedName>
        <fullName evidence="2">Uncharacterized protein</fullName>
    </submittedName>
</protein>
<organism evidence="2 3">
    <name type="scientific">Streptomyces tateyamensis</name>
    <dbReference type="NCBI Taxonomy" id="565073"/>
    <lineage>
        <taxon>Bacteria</taxon>
        <taxon>Bacillati</taxon>
        <taxon>Actinomycetota</taxon>
        <taxon>Actinomycetes</taxon>
        <taxon>Kitasatosporales</taxon>
        <taxon>Streptomycetaceae</taxon>
        <taxon>Streptomyces</taxon>
    </lineage>
</organism>
<dbReference type="OrthoDB" id="3405904at2"/>
<evidence type="ECO:0000256" key="1">
    <source>
        <dbReference type="SAM" id="MobiDB-lite"/>
    </source>
</evidence>
<dbReference type="Proteomes" id="UP000248039">
    <property type="component" value="Unassembled WGS sequence"/>
</dbReference>
<dbReference type="AlphaFoldDB" id="A0A2V4NUS0"/>
<evidence type="ECO:0000313" key="3">
    <source>
        <dbReference type="Proteomes" id="UP000248039"/>
    </source>
</evidence>
<feature type="region of interest" description="Disordered" evidence="1">
    <location>
        <begin position="17"/>
        <end position="88"/>
    </location>
</feature>
<reference evidence="2 3" key="1">
    <citation type="submission" date="2018-03" db="EMBL/GenBank/DDBJ databases">
        <title>Bioinformatic expansion and discovery of thiopeptide antibiotics.</title>
        <authorList>
            <person name="Schwalen C.J."/>
            <person name="Hudson G.A."/>
            <person name="Mitchell D.A."/>
        </authorList>
    </citation>
    <scope>NUCLEOTIDE SEQUENCE [LARGE SCALE GENOMIC DNA]</scope>
    <source>
        <strain evidence="2 3">ATCC 21389</strain>
    </source>
</reference>
<sequence length="88" mass="10085">MALLNWRDARHFDHTRDLPCRWCGRPTPLRDDQRRPSHKVCAEAQQTTPATTGDEPRAPVLDPDPQLRPQARRAPHPAPEPELPAVLW</sequence>
<comment type="caution">
    <text evidence="2">The sequence shown here is derived from an EMBL/GenBank/DDBJ whole genome shotgun (WGS) entry which is preliminary data.</text>
</comment>